<dbReference type="PANTHER" id="PTHR47706:SF7">
    <property type="entry name" value="CIPA-LIKE, PUTATIVE (AFU_ORTHOLOGUE AFUA_1G01630)-RELATED"/>
    <property type="match status" value="1"/>
</dbReference>
<dbReference type="STRING" id="1182545.A0A072PAB4"/>
<keyword evidence="5" id="KW-1185">Reference proteome</keyword>
<dbReference type="Gene3D" id="3.40.50.720">
    <property type="entry name" value="NAD(P)-binding Rossmann-like Domain"/>
    <property type="match status" value="1"/>
</dbReference>
<dbReference type="AlphaFoldDB" id="A0A072PAB4"/>
<dbReference type="CDD" id="cd05259">
    <property type="entry name" value="PCBER_SDR_a"/>
    <property type="match status" value="1"/>
</dbReference>
<dbReference type="VEuPathDB" id="FungiDB:A1O9_07249"/>
<keyword evidence="2" id="KW-0560">Oxidoreductase</keyword>
<proteinExistence type="predicted"/>
<dbReference type="HOGENOM" id="CLU_044876_1_1_1"/>
<protein>
    <recommendedName>
        <fullName evidence="3">NmrA-like domain-containing protein</fullName>
    </recommendedName>
</protein>
<dbReference type="InterPro" id="IPR051609">
    <property type="entry name" value="NmrA/Isoflavone_reductase-like"/>
</dbReference>
<comment type="caution">
    <text evidence="4">The sequence shown here is derived from an EMBL/GenBank/DDBJ whole genome shotgun (WGS) entry which is preliminary data.</text>
</comment>
<reference evidence="4 5" key="1">
    <citation type="submission" date="2013-03" db="EMBL/GenBank/DDBJ databases">
        <title>The Genome Sequence of Exophiala aquamarina CBS 119918.</title>
        <authorList>
            <consortium name="The Broad Institute Genomics Platform"/>
            <person name="Cuomo C."/>
            <person name="de Hoog S."/>
            <person name="Gorbushina A."/>
            <person name="Walker B."/>
            <person name="Young S.K."/>
            <person name="Zeng Q."/>
            <person name="Gargeya S."/>
            <person name="Fitzgerald M."/>
            <person name="Haas B."/>
            <person name="Abouelleil A."/>
            <person name="Allen A.W."/>
            <person name="Alvarado L."/>
            <person name="Arachchi H.M."/>
            <person name="Berlin A.M."/>
            <person name="Chapman S.B."/>
            <person name="Gainer-Dewar J."/>
            <person name="Goldberg J."/>
            <person name="Griggs A."/>
            <person name="Gujja S."/>
            <person name="Hansen M."/>
            <person name="Howarth C."/>
            <person name="Imamovic A."/>
            <person name="Ireland A."/>
            <person name="Larimer J."/>
            <person name="McCowan C."/>
            <person name="Murphy C."/>
            <person name="Pearson M."/>
            <person name="Poon T.W."/>
            <person name="Priest M."/>
            <person name="Roberts A."/>
            <person name="Saif S."/>
            <person name="Shea T."/>
            <person name="Sisk P."/>
            <person name="Sykes S."/>
            <person name="Wortman J."/>
            <person name="Nusbaum C."/>
            <person name="Birren B."/>
        </authorList>
    </citation>
    <scope>NUCLEOTIDE SEQUENCE [LARGE SCALE GENOMIC DNA]</scope>
    <source>
        <strain evidence="4 5">CBS 119918</strain>
    </source>
</reference>
<dbReference type="Proteomes" id="UP000027920">
    <property type="component" value="Unassembled WGS sequence"/>
</dbReference>
<name>A0A072PAB4_9EURO</name>
<evidence type="ECO:0000313" key="4">
    <source>
        <dbReference type="EMBL" id="KEF57059.1"/>
    </source>
</evidence>
<evidence type="ECO:0000313" key="5">
    <source>
        <dbReference type="Proteomes" id="UP000027920"/>
    </source>
</evidence>
<dbReference type="InterPro" id="IPR045312">
    <property type="entry name" value="PCBER-like"/>
</dbReference>
<dbReference type="GeneID" id="25282163"/>
<keyword evidence="1" id="KW-0521">NADP</keyword>
<dbReference type="GO" id="GO:0016491">
    <property type="term" value="F:oxidoreductase activity"/>
    <property type="evidence" value="ECO:0007669"/>
    <property type="project" value="UniProtKB-KW"/>
</dbReference>
<organism evidence="4 5">
    <name type="scientific">Exophiala aquamarina CBS 119918</name>
    <dbReference type="NCBI Taxonomy" id="1182545"/>
    <lineage>
        <taxon>Eukaryota</taxon>
        <taxon>Fungi</taxon>
        <taxon>Dikarya</taxon>
        <taxon>Ascomycota</taxon>
        <taxon>Pezizomycotina</taxon>
        <taxon>Eurotiomycetes</taxon>
        <taxon>Chaetothyriomycetidae</taxon>
        <taxon>Chaetothyriales</taxon>
        <taxon>Herpotrichiellaceae</taxon>
        <taxon>Exophiala</taxon>
    </lineage>
</organism>
<dbReference type="InterPro" id="IPR008030">
    <property type="entry name" value="NmrA-like"/>
</dbReference>
<sequence length="339" mass="36887">MSSSFANEKPAGYKNHVENIAVVGAAGRSGGVITDALVQGGKHRVTGITRPGSTSEMPAGLHSVKKVDYDSHSSLVEALRGQDVLIITLPVMAPRETHTKLIDAAVEAGVSWIMPNEWGVDVSKVEMGTDVLVRSGIVAIREYIEKTGGGKTAWMGLCTGFWYEFSLAGTEARYGFDFDKKELTLYDEGTTKINTSTWPQVGRAVASLLSLKILPESKDDASPSLSQFKNKPVYVSSFFVSQRDMFESVLRVMGDSEKDWKVTYEDVAARFKRGQEIFKQGQTVGFGILLYARLFYKDGAGDINALLANKALGLPEEDFDRATKVGVEMAIAGNTNAIH</sequence>
<evidence type="ECO:0000256" key="2">
    <source>
        <dbReference type="ARBA" id="ARBA00023002"/>
    </source>
</evidence>
<dbReference type="OrthoDB" id="9974981at2759"/>
<dbReference type="Pfam" id="PF05368">
    <property type="entry name" value="NmrA"/>
    <property type="match status" value="1"/>
</dbReference>
<dbReference type="RefSeq" id="XP_013259649.1">
    <property type="nucleotide sequence ID" value="XM_013404195.1"/>
</dbReference>
<dbReference type="PANTHER" id="PTHR47706">
    <property type="entry name" value="NMRA-LIKE FAMILY PROTEIN"/>
    <property type="match status" value="1"/>
</dbReference>
<evidence type="ECO:0000256" key="1">
    <source>
        <dbReference type="ARBA" id="ARBA00022857"/>
    </source>
</evidence>
<gene>
    <name evidence="4" type="ORF">A1O9_07249</name>
</gene>
<evidence type="ECO:0000259" key="3">
    <source>
        <dbReference type="Pfam" id="PF05368"/>
    </source>
</evidence>
<dbReference type="SUPFAM" id="SSF51735">
    <property type="entry name" value="NAD(P)-binding Rossmann-fold domains"/>
    <property type="match status" value="1"/>
</dbReference>
<dbReference type="EMBL" id="AMGV01000005">
    <property type="protein sequence ID" value="KEF57059.1"/>
    <property type="molecule type" value="Genomic_DNA"/>
</dbReference>
<feature type="domain" description="NmrA-like" evidence="3">
    <location>
        <begin position="19"/>
        <end position="149"/>
    </location>
</feature>
<accession>A0A072PAB4</accession>
<dbReference type="InterPro" id="IPR036291">
    <property type="entry name" value="NAD(P)-bd_dom_sf"/>
</dbReference>